<feature type="region of interest" description="Disordered" evidence="1">
    <location>
        <begin position="586"/>
        <end position="608"/>
    </location>
</feature>
<reference evidence="2 3" key="1">
    <citation type="submission" date="2016-06" db="EMBL/GenBank/DDBJ databases">
        <title>Evolution of pathogenesis and genome organization in the Tremellales.</title>
        <authorList>
            <person name="Cuomo C."/>
            <person name="Litvintseva A."/>
            <person name="Heitman J."/>
            <person name="Chen Y."/>
            <person name="Sun S."/>
            <person name="Springer D."/>
            <person name="Dromer F."/>
            <person name="Young S."/>
            <person name="Zeng Q."/>
            <person name="Chapman S."/>
            <person name="Gujja S."/>
            <person name="Saif S."/>
            <person name="Birren B."/>
        </authorList>
    </citation>
    <scope>NUCLEOTIDE SEQUENCE [LARGE SCALE GENOMIC DNA]</scope>
    <source>
        <strain evidence="2 3">ATCC 28783</strain>
    </source>
</reference>
<dbReference type="AlphaFoldDB" id="A0A4Q1BRK0"/>
<gene>
    <name evidence="2" type="ORF">M231_02034</name>
</gene>
<evidence type="ECO:0000256" key="1">
    <source>
        <dbReference type="SAM" id="MobiDB-lite"/>
    </source>
</evidence>
<feature type="compositionally biased region" description="Acidic residues" evidence="1">
    <location>
        <begin position="586"/>
        <end position="595"/>
    </location>
</feature>
<dbReference type="OrthoDB" id="3362817at2759"/>
<keyword evidence="3" id="KW-1185">Reference proteome</keyword>
<evidence type="ECO:0000313" key="3">
    <source>
        <dbReference type="Proteomes" id="UP000289152"/>
    </source>
</evidence>
<sequence length="791" mass="89080">MLTLRPSIALVTRSCRRGYALAAQSFPDSDTEILETEPEPSHVPHPNLPSSSSSSSSSRVRSGTPRLSPRAKAFQNAKRLADAIRPSPSIPFPTSTAHSSESSHTHDANSRPRFDSPASLSSSTPPTLSDLLQKQPPGHPTDLSSKTYSKRYLVAWKSIDRSFLKTQLIVLMREMGLLMRGRSTKEERIRRILRSWGWEDPLVLKQIEDRERGAWEMREFGLTAGELFLIMRDKEVMRLLTGKDVEVGAGMGTGNMKEEKERGTVLRVRGRGEVLDHIAKILESRKFNTKNVKIPLEDLRGFDPPTEVLAAISTVSSVYLARDTTSIILSALNEADLSRAQALLQIATNELQVHPSQRSLTCLSPAPSLKSHIIPRLALMPHQTTSSQLMPWYHYSLHKAKGYFRLRAVESWTMKPAMRETEQRSQALDERPILGSSLSSQQTPDHSITLGQYLEKNMSEENPDEKRNITMTFGQILFPAEEIGPNASLTPPISGSMEFSDTQNLLTSRPSYSFIPGFTPVLTHFPPDSHPVRMRRIRYRSSKSRVTFTYRYPSIASTADSTTDIPNWLGELDEMLAKREVEEGNEFEEEAEDVIPDQGKESSVGKEDEKDLDWIPAVKFTAEVEEIEEMDILLPDRPVDIRCTTRQIRTLDPSLVPQEITDRFQVLSQHITLSKSSDHSIKTQISPTRENENSPTRQIQPTLPRMLNLGEEKMLLEGDDEMFMSSASTTGDEVVFRNVKVHDKLLNVGRMMEYSELETPSDNIPETFWRELSRVTRDVPPGASVRPASLI</sequence>
<feature type="compositionally biased region" description="Low complexity" evidence="1">
    <location>
        <begin position="115"/>
        <end position="132"/>
    </location>
</feature>
<proteinExistence type="predicted"/>
<feature type="region of interest" description="Disordered" evidence="1">
    <location>
        <begin position="677"/>
        <end position="698"/>
    </location>
</feature>
<evidence type="ECO:0000313" key="2">
    <source>
        <dbReference type="EMBL" id="RXK40579.1"/>
    </source>
</evidence>
<feature type="compositionally biased region" description="Polar residues" evidence="1">
    <location>
        <begin position="682"/>
        <end position="698"/>
    </location>
</feature>
<feature type="compositionally biased region" description="Basic and acidic residues" evidence="1">
    <location>
        <begin position="598"/>
        <end position="608"/>
    </location>
</feature>
<feature type="compositionally biased region" description="Acidic residues" evidence="1">
    <location>
        <begin position="29"/>
        <end position="38"/>
    </location>
</feature>
<dbReference type="STRING" id="5217.A0A4Q1BRK0"/>
<feature type="region of interest" description="Disordered" evidence="1">
    <location>
        <begin position="29"/>
        <end position="144"/>
    </location>
</feature>
<feature type="compositionally biased region" description="Basic and acidic residues" evidence="1">
    <location>
        <begin position="101"/>
        <end position="114"/>
    </location>
</feature>
<name>A0A4Q1BRK0_TREME</name>
<dbReference type="InParanoid" id="A0A4Q1BRK0"/>
<organism evidence="2 3">
    <name type="scientific">Tremella mesenterica</name>
    <name type="common">Jelly fungus</name>
    <dbReference type="NCBI Taxonomy" id="5217"/>
    <lineage>
        <taxon>Eukaryota</taxon>
        <taxon>Fungi</taxon>
        <taxon>Dikarya</taxon>
        <taxon>Basidiomycota</taxon>
        <taxon>Agaricomycotina</taxon>
        <taxon>Tremellomycetes</taxon>
        <taxon>Tremellales</taxon>
        <taxon>Tremellaceae</taxon>
        <taxon>Tremella</taxon>
    </lineage>
</organism>
<comment type="caution">
    <text evidence="2">The sequence shown here is derived from an EMBL/GenBank/DDBJ whole genome shotgun (WGS) entry which is preliminary data.</text>
</comment>
<protein>
    <submittedName>
        <fullName evidence="2">Uncharacterized protein</fullName>
    </submittedName>
</protein>
<dbReference type="Proteomes" id="UP000289152">
    <property type="component" value="Unassembled WGS sequence"/>
</dbReference>
<dbReference type="EMBL" id="SDIL01000016">
    <property type="protein sequence ID" value="RXK40579.1"/>
    <property type="molecule type" value="Genomic_DNA"/>
</dbReference>
<accession>A0A4Q1BRK0</accession>